<keyword evidence="8" id="KW-0906">Nuclear pore complex</keyword>
<dbReference type="Pfam" id="PF08911">
    <property type="entry name" value="NUP50"/>
    <property type="match status" value="1"/>
</dbReference>
<keyword evidence="7" id="KW-0811">Translocation</keyword>
<dbReference type="PANTHER" id="PTHR23138:SF142">
    <property type="entry name" value="RAN-BINDING PROTEIN 3B-RELATED"/>
    <property type="match status" value="1"/>
</dbReference>
<dbReference type="CDD" id="cd13169">
    <property type="entry name" value="RanBD_NUP50_plant"/>
    <property type="match status" value="1"/>
</dbReference>
<keyword evidence="3" id="KW-0677">Repeat</keyword>
<feature type="compositionally biased region" description="Basic and acidic residues" evidence="10">
    <location>
        <begin position="14"/>
        <end position="23"/>
    </location>
</feature>
<keyword evidence="6" id="KW-0007">Acetylation</keyword>
<feature type="compositionally biased region" description="Basic and acidic residues" evidence="10">
    <location>
        <begin position="436"/>
        <end position="445"/>
    </location>
</feature>
<dbReference type="SMART" id="SM00160">
    <property type="entry name" value="RanBD"/>
    <property type="match status" value="1"/>
</dbReference>
<feature type="compositionally biased region" description="Polar residues" evidence="10">
    <location>
        <begin position="58"/>
        <end position="71"/>
    </location>
</feature>
<organism evidence="12 13">
    <name type="scientific">Zostera marina</name>
    <name type="common">Eelgrass</name>
    <dbReference type="NCBI Taxonomy" id="29655"/>
    <lineage>
        <taxon>Eukaryota</taxon>
        <taxon>Viridiplantae</taxon>
        <taxon>Streptophyta</taxon>
        <taxon>Embryophyta</taxon>
        <taxon>Tracheophyta</taxon>
        <taxon>Spermatophyta</taxon>
        <taxon>Magnoliopsida</taxon>
        <taxon>Liliopsida</taxon>
        <taxon>Zosteraceae</taxon>
        <taxon>Zostera</taxon>
    </lineage>
</organism>
<dbReference type="SUPFAM" id="SSF50729">
    <property type="entry name" value="PH domain-like"/>
    <property type="match status" value="1"/>
</dbReference>
<name>A0A0K9NHF5_ZOSMR</name>
<keyword evidence="9" id="KW-0539">Nucleus</keyword>
<comment type="caution">
    <text evidence="12">The sequence shown here is derived from an EMBL/GenBank/DDBJ whole genome shotgun (WGS) entry which is preliminary data.</text>
</comment>
<keyword evidence="2" id="KW-0813">Transport</keyword>
<feature type="domain" description="RanBD1" evidence="11">
    <location>
        <begin position="311"/>
        <end position="440"/>
    </location>
</feature>
<evidence type="ECO:0000256" key="8">
    <source>
        <dbReference type="ARBA" id="ARBA00023132"/>
    </source>
</evidence>
<dbReference type="EMBL" id="LFYR01002215">
    <property type="protein sequence ID" value="KMZ56191.1"/>
    <property type="molecule type" value="Genomic_DNA"/>
</dbReference>
<dbReference type="OMA" id="NMDKRGV"/>
<dbReference type="Proteomes" id="UP000036987">
    <property type="component" value="Unassembled WGS sequence"/>
</dbReference>
<proteinExistence type="predicted"/>
<dbReference type="GO" id="GO:0051028">
    <property type="term" value="P:mRNA transport"/>
    <property type="evidence" value="ECO:0007669"/>
    <property type="project" value="UniProtKB-KW"/>
</dbReference>
<keyword evidence="5" id="KW-0653">Protein transport</keyword>
<dbReference type="InterPro" id="IPR045255">
    <property type="entry name" value="RanBP1-like"/>
</dbReference>
<protein>
    <submittedName>
        <fullName evidence="12">Putative Ran-binding protein</fullName>
    </submittedName>
</protein>
<dbReference type="PROSITE" id="PS50196">
    <property type="entry name" value="RANBD1"/>
    <property type="match status" value="1"/>
</dbReference>
<evidence type="ECO:0000256" key="5">
    <source>
        <dbReference type="ARBA" id="ARBA00022927"/>
    </source>
</evidence>
<feature type="region of interest" description="Disordered" evidence="10">
    <location>
        <begin position="432"/>
        <end position="456"/>
    </location>
</feature>
<reference evidence="13" key="1">
    <citation type="journal article" date="2016" name="Nature">
        <title>The genome of the seagrass Zostera marina reveals angiosperm adaptation to the sea.</title>
        <authorList>
            <person name="Olsen J.L."/>
            <person name="Rouze P."/>
            <person name="Verhelst B."/>
            <person name="Lin Y.-C."/>
            <person name="Bayer T."/>
            <person name="Collen J."/>
            <person name="Dattolo E."/>
            <person name="De Paoli E."/>
            <person name="Dittami S."/>
            <person name="Maumus F."/>
            <person name="Michel G."/>
            <person name="Kersting A."/>
            <person name="Lauritano C."/>
            <person name="Lohaus R."/>
            <person name="Toepel M."/>
            <person name="Tonon T."/>
            <person name="Vanneste K."/>
            <person name="Amirebrahimi M."/>
            <person name="Brakel J."/>
            <person name="Bostroem C."/>
            <person name="Chovatia M."/>
            <person name="Grimwood J."/>
            <person name="Jenkins J.W."/>
            <person name="Jueterbock A."/>
            <person name="Mraz A."/>
            <person name="Stam W.T."/>
            <person name="Tice H."/>
            <person name="Bornberg-Bauer E."/>
            <person name="Green P.J."/>
            <person name="Pearson G.A."/>
            <person name="Procaccini G."/>
            <person name="Duarte C.M."/>
            <person name="Schmutz J."/>
            <person name="Reusch T.B.H."/>
            <person name="Van de Peer Y."/>
        </authorList>
    </citation>
    <scope>NUCLEOTIDE SEQUENCE [LARGE SCALE GENOMIC DNA]</scope>
    <source>
        <strain evidence="13">cv. Finnish</strain>
    </source>
</reference>
<dbReference type="AlphaFoldDB" id="A0A0K9NHF5"/>
<evidence type="ECO:0000256" key="3">
    <source>
        <dbReference type="ARBA" id="ARBA00022737"/>
    </source>
</evidence>
<evidence type="ECO:0000313" key="12">
    <source>
        <dbReference type="EMBL" id="KMZ56191.1"/>
    </source>
</evidence>
<gene>
    <name evidence="12" type="ORF">ZOSMA_98G00150</name>
</gene>
<accession>A0A0K9NHF5</accession>
<dbReference type="Pfam" id="PF00638">
    <property type="entry name" value="Ran_BP1"/>
    <property type="match status" value="1"/>
</dbReference>
<keyword evidence="13" id="KW-1185">Reference proteome</keyword>
<dbReference type="OrthoDB" id="185618at2759"/>
<dbReference type="STRING" id="29655.A0A0K9NHF5"/>
<evidence type="ECO:0000256" key="4">
    <source>
        <dbReference type="ARBA" id="ARBA00022816"/>
    </source>
</evidence>
<evidence type="ECO:0000256" key="10">
    <source>
        <dbReference type="SAM" id="MobiDB-lite"/>
    </source>
</evidence>
<keyword evidence="4" id="KW-0509">mRNA transport</keyword>
<sequence>MEENRRGPSKKRVAGREISKDDPGLDDDGSEPEMGSFKRASEDVIANRRIVKARRLHTPSQPMPSSSNPFSKINFIVPVNSKDETEKTSERNPLGDETPLFKQGSSKSENEVTGNGIKVDGEKEADDRDVDTEGNIDTTPPVEDEKEKNITDKDAAPSNVMNEDSLKDNEDNQGENLVVTGIKDTGTSIKAASDKTTVNEGAEKELVTEAKKQGAEHKDKSELTAPLSSFQQLSSSQNAFTGLSGTFSFGSLSKDGPAFSSGSGSLFGAHTSEKPAFSSFGMGSSNNGTNKLFGSNVADTIKAGGGGSSAPTMQEVPVETGEENEKVVFKADSILFEYINGGWKERGKGELKVDVSTVGAQKARLVMRARGNYRLILNSCLYPDMSLKAMDKRSVTFACVNTPGGGGKDGLTTFALKFRENTVMEEFRETVTAYKGKNDDDKPSKTPENSPKPSDA</sequence>
<dbReference type="InterPro" id="IPR000156">
    <property type="entry name" value="Ran_bind_dom"/>
</dbReference>
<comment type="subcellular location">
    <subcellularLocation>
        <location evidence="1">Nucleus</location>
        <location evidence="1">Nuclear pore complex</location>
    </subcellularLocation>
</comment>
<evidence type="ECO:0000313" key="13">
    <source>
        <dbReference type="Proteomes" id="UP000036987"/>
    </source>
</evidence>
<evidence type="ECO:0000256" key="2">
    <source>
        <dbReference type="ARBA" id="ARBA00022448"/>
    </source>
</evidence>
<feature type="compositionally biased region" description="Basic and acidic residues" evidence="10">
    <location>
        <begin position="81"/>
        <end position="94"/>
    </location>
</feature>
<feature type="compositionally biased region" description="Polar residues" evidence="10">
    <location>
        <begin position="446"/>
        <end position="456"/>
    </location>
</feature>
<dbReference type="InterPro" id="IPR011993">
    <property type="entry name" value="PH-like_dom_sf"/>
</dbReference>
<evidence type="ECO:0000256" key="6">
    <source>
        <dbReference type="ARBA" id="ARBA00022990"/>
    </source>
</evidence>
<evidence type="ECO:0000256" key="9">
    <source>
        <dbReference type="ARBA" id="ARBA00023242"/>
    </source>
</evidence>
<dbReference type="GO" id="GO:0005643">
    <property type="term" value="C:nuclear pore"/>
    <property type="evidence" value="ECO:0007669"/>
    <property type="project" value="UniProtKB-SubCell"/>
</dbReference>
<dbReference type="PANTHER" id="PTHR23138">
    <property type="entry name" value="RAN BINDING PROTEIN"/>
    <property type="match status" value="1"/>
</dbReference>
<dbReference type="InterPro" id="IPR015007">
    <property type="entry name" value="NUP2/50/61"/>
</dbReference>
<dbReference type="InterPro" id="IPR045207">
    <property type="entry name" value="RanBD_NUP50_plant"/>
</dbReference>
<feature type="compositionally biased region" description="Polar residues" evidence="10">
    <location>
        <begin position="103"/>
        <end position="113"/>
    </location>
</feature>
<evidence type="ECO:0000256" key="7">
    <source>
        <dbReference type="ARBA" id="ARBA00023010"/>
    </source>
</evidence>
<dbReference type="GO" id="GO:0015031">
    <property type="term" value="P:protein transport"/>
    <property type="evidence" value="ECO:0007669"/>
    <property type="project" value="UniProtKB-KW"/>
</dbReference>
<evidence type="ECO:0000259" key="11">
    <source>
        <dbReference type="PROSITE" id="PS50196"/>
    </source>
</evidence>
<feature type="region of interest" description="Disordered" evidence="10">
    <location>
        <begin position="1"/>
        <end position="175"/>
    </location>
</feature>
<feature type="compositionally biased region" description="Basic and acidic residues" evidence="10">
    <location>
        <begin position="143"/>
        <end position="155"/>
    </location>
</feature>
<evidence type="ECO:0000256" key="1">
    <source>
        <dbReference type="ARBA" id="ARBA00004567"/>
    </source>
</evidence>
<dbReference type="Gene3D" id="2.30.29.30">
    <property type="entry name" value="Pleckstrin-homology domain (PH domain)/Phosphotyrosine-binding domain (PTB)"/>
    <property type="match status" value="1"/>
</dbReference>